<evidence type="ECO:0000313" key="3">
    <source>
        <dbReference type="Proteomes" id="UP001434883"/>
    </source>
</evidence>
<keyword evidence="1" id="KW-0812">Transmembrane</keyword>
<proteinExistence type="predicted"/>
<dbReference type="Proteomes" id="UP001434883">
    <property type="component" value="Unassembled WGS sequence"/>
</dbReference>
<sequence>MDNNLLQWKSRGQSFLSRLRTWFNLLDATLLLSSDAEILKAHALLGSKERLNEKDEAAVTLSLILVLLFHLFSALQHIFQYQDLWLLRVFYLTAPSNRLCFGSFSFRVTMLGSTT</sequence>
<name>A0ABV0R6Y2_9TELE</name>
<keyword evidence="1" id="KW-0472">Membrane</keyword>
<dbReference type="EMBL" id="JAHRIN010035130">
    <property type="protein sequence ID" value="MEQ2203880.1"/>
    <property type="molecule type" value="Genomic_DNA"/>
</dbReference>
<organism evidence="2 3">
    <name type="scientific">Xenoophorus captivus</name>
    <dbReference type="NCBI Taxonomy" id="1517983"/>
    <lineage>
        <taxon>Eukaryota</taxon>
        <taxon>Metazoa</taxon>
        <taxon>Chordata</taxon>
        <taxon>Craniata</taxon>
        <taxon>Vertebrata</taxon>
        <taxon>Euteleostomi</taxon>
        <taxon>Actinopterygii</taxon>
        <taxon>Neopterygii</taxon>
        <taxon>Teleostei</taxon>
        <taxon>Neoteleostei</taxon>
        <taxon>Acanthomorphata</taxon>
        <taxon>Ovalentaria</taxon>
        <taxon>Atherinomorphae</taxon>
        <taxon>Cyprinodontiformes</taxon>
        <taxon>Goodeidae</taxon>
        <taxon>Xenoophorus</taxon>
    </lineage>
</organism>
<keyword evidence="3" id="KW-1185">Reference proteome</keyword>
<reference evidence="2 3" key="1">
    <citation type="submission" date="2021-06" db="EMBL/GenBank/DDBJ databases">
        <authorList>
            <person name="Palmer J.M."/>
        </authorList>
    </citation>
    <scope>NUCLEOTIDE SEQUENCE [LARGE SCALE GENOMIC DNA]</scope>
    <source>
        <strain evidence="2 3">XC_2019</strain>
        <tissue evidence="2">Muscle</tissue>
    </source>
</reference>
<evidence type="ECO:0000313" key="2">
    <source>
        <dbReference type="EMBL" id="MEQ2203880.1"/>
    </source>
</evidence>
<feature type="transmembrane region" description="Helical" evidence="1">
    <location>
        <begin position="57"/>
        <end position="79"/>
    </location>
</feature>
<evidence type="ECO:0000256" key="1">
    <source>
        <dbReference type="SAM" id="Phobius"/>
    </source>
</evidence>
<protein>
    <submittedName>
        <fullName evidence="2">Uncharacterized protein</fullName>
    </submittedName>
</protein>
<gene>
    <name evidence="2" type="ORF">XENOCAPTIV_004864</name>
</gene>
<keyword evidence="1" id="KW-1133">Transmembrane helix</keyword>
<accession>A0ABV0R6Y2</accession>
<comment type="caution">
    <text evidence="2">The sequence shown here is derived from an EMBL/GenBank/DDBJ whole genome shotgun (WGS) entry which is preliminary data.</text>
</comment>